<evidence type="ECO:0000313" key="3">
    <source>
        <dbReference type="EMBL" id="PWB00808.1"/>
    </source>
</evidence>
<accession>A0A2V1II45</accession>
<dbReference type="GeneID" id="82527000"/>
<gene>
    <name evidence="3" type="ORF">C5O23_11725</name>
</gene>
<comment type="caution">
    <text evidence="3">The sequence shown here is derived from an EMBL/GenBank/DDBJ whole genome shotgun (WGS) entry which is preliminary data.</text>
</comment>
<feature type="domain" description="DUF4923" evidence="2">
    <location>
        <begin position="66"/>
        <end position="227"/>
    </location>
</feature>
<evidence type="ECO:0000259" key="2">
    <source>
        <dbReference type="Pfam" id="PF16270"/>
    </source>
</evidence>
<evidence type="ECO:0000313" key="4">
    <source>
        <dbReference type="Proteomes" id="UP000244905"/>
    </source>
</evidence>
<dbReference type="Proteomes" id="UP000244905">
    <property type="component" value="Unassembled WGS sequence"/>
</dbReference>
<sequence length="229" mass="24018">MKKLTVILLLSLFLSTSVSASASGWDISDLLGKVSSATASDSTKTGSSKGGGLGDLLSGVANALGVGSSKLTVEKMVGTWKYVNPAVSFKSDNFLLKAGGAAAAQQVEAKLAPYYKTAGLTSLVMTINADSTFTFKARMITLGGTITKDAESGNFIFNFKAFKKIKVGSMEGFIVMNGNKMELTFDVTKLMTLVEKAGSLSGNSTIKGLTAILQQYDGMTAGFELQRQD</sequence>
<name>A0A2V1II45_9BACT</name>
<protein>
    <submittedName>
        <fullName evidence="3">DUF4923 domain-containing protein</fullName>
    </submittedName>
</protein>
<keyword evidence="1" id="KW-0732">Signal</keyword>
<dbReference type="InterPro" id="IPR032575">
    <property type="entry name" value="DUF4923"/>
</dbReference>
<proteinExistence type="predicted"/>
<organism evidence="3 4">
    <name type="scientific">Duncaniella muris</name>
    <dbReference type="NCBI Taxonomy" id="2094150"/>
    <lineage>
        <taxon>Bacteria</taxon>
        <taxon>Pseudomonadati</taxon>
        <taxon>Bacteroidota</taxon>
        <taxon>Bacteroidia</taxon>
        <taxon>Bacteroidales</taxon>
        <taxon>Muribaculaceae</taxon>
        <taxon>Duncaniella</taxon>
    </lineage>
</organism>
<evidence type="ECO:0000256" key="1">
    <source>
        <dbReference type="SAM" id="SignalP"/>
    </source>
</evidence>
<feature type="chain" id="PRO_5016124927" evidence="1">
    <location>
        <begin position="23"/>
        <end position="229"/>
    </location>
</feature>
<feature type="signal peptide" evidence="1">
    <location>
        <begin position="1"/>
        <end position="22"/>
    </location>
</feature>
<keyword evidence="4" id="KW-1185">Reference proteome</keyword>
<dbReference type="EMBL" id="PUEC01000031">
    <property type="protein sequence ID" value="PWB00808.1"/>
    <property type="molecule type" value="Genomic_DNA"/>
</dbReference>
<dbReference type="RefSeq" id="WP_107033128.1">
    <property type="nucleotide sequence ID" value="NZ_PUEC01000031.1"/>
</dbReference>
<reference evidence="4" key="1">
    <citation type="submission" date="2018-02" db="EMBL/GenBank/DDBJ databases">
        <authorList>
            <person name="Clavel T."/>
            <person name="Strowig T."/>
        </authorList>
    </citation>
    <scope>NUCLEOTIDE SEQUENCE [LARGE SCALE GENOMIC DNA]</scope>
    <source>
        <strain evidence="4">DSM 103720</strain>
    </source>
</reference>
<dbReference type="AlphaFoldDB" id="A0A2V1II45"/>
<dbReference type="Pfam" id="PF16270">
    <property type="entry name" value="DUF4923"/>
    <property type="match status" value="1"/>
</dbReference>